<proteinExistence type="predicted"/>
<name>A0A2X3AB20_CLOPF</name>
<evidence type="ECO:0000313" key="1">
    <source>
        <dbReference type="EMBL" id="SQB59479.1"/>
    </source>
</evidence>
<dbReference type="EMBL" id="UAWG01000005">
    <property type="protein sequence ID" value="SQB59479.1"/>
    <property type="molecule type" value="Genomic_DNA"/>
</dbReference>
<protein>
    <submittedName>
        <fullName evidence="1">Uncharacterized protein</fullName>
    </submittedName>
</protein>
<organism evidence="1 2">
    <name type="scientific">Clostridium perfringens</name>
    <dbReference type="NCBI Taxonomy" id="1502"/>
    <lineage>
        <taxon>Bacteria</taxon>
        <taxon>Bacillati</taxon>
        <taxon>Bacillota</taxon>
        <taxon>Clostridia</taxon>
        <taxon>Eubacteriales</taxon>
        <taxon>Clostridiaceae</taxon>
        <taxon>Clostridium</taxon>
    </lineage>
</organism>
<accession>A0A2X3AB20</accession>
<gene>
    <name evidence="1" type="ORF">NCTC10719_01188</name>
</gene>
<dbReference type="RefSeq" id="WP_157747987.1">
    <property type="nucleotide sequence ID" value="NZ_CATNYS010000021.1"/>
</dbReference>
<reference evidence="1 2" key="1">
    <citation type="submission" date="2018-06" db="EMBL/GenBank/DDBJ databases">
        <authorList>
            <consortium name="Pathogen Informatics"/>
            <person name="Doyle S."/>
        </authorList>
    </citation>
    <scope>NUCLEOTIDE SEQUENCE [LARGE SCALE GENOMIC DNA]</scope>
    <source>
        <strain evidence="1 2">NCTC10719</strain>
    </source>
</reference>
<dbReference type="Proteomes" id="UP000249986">
    <property type="component" value="Unassembled WGS sequence"/>
</dbReference>
<dbReference type="AlphaFoldDB" id="A0A2X3AB20"/>
<evidence type="ECO:0000313" key="2">
    <source>
        <dbReference type="Proteomes" id="UP000249986"/>
    </source>
</evidence>
<sequence length="57" mass="6843">MVLIEKTIYHRFNKNISKSELIDYYIQLDKEINLTYRNTNGQSQVCIFLVLLKSFEN</sequence>